<dbReference type="InterPro" id="IPR047650">
    <property type="entry name" value="Transpos_IS110"/>
</dbReference>
<feature type="domain" description="Transposase IS110-like N-terminal" evidence="1">
    <location>
        <begin position="4"/>
        <end position="158"/>
    </location>
</feature>
<organism evidence="3 4">
    <name type="scientific">Rhodococcus rhodochrous J45</name>
    <dbReference type="NCBI Taxonomy" id="935266"/>
    <lineage>
        <taxon>Bacteria</taxon>
        <taxon>Bacillati</taxon>
        <taxon>Actinomycetota</taxon>
        <taxon>Actinomycetes</taxon>
        <taxon>Mycobacteriales</taxon>
        <taxon>Nocardiaceae</taxon>
        <taxon>Rhodococcus</taxon>
    </lineage>
</organism>
<gene>
    <name evidence="3" type="ORF">L618_003900000190</name>
</gene>
<proteinExistence type="predicted"/>
<dbReference type="AlphaFoldDB" id="A0A562DML0"/>
<dbReference type="GO" id="GO:0003677">
    <property type="term" value="F:DNA binding"/>
    <property type="evidence" value="ECO:0007669"/>
    <property type="project" value="InterPro"/>
</dbReference>
<dbReference type="EMBL" id="VLJT01000038">
    <property type="protein sequence ID" value="TWH10892.1"/>
    <property type="molecule type" value="Genomic_DNA"/>
</dbReference>
<evidence type="ECO:0000259" key="1">
    <source>
        <dbReference type="Pfam" id="PF01548"/>
    </source>
</evidence>
<dbReference type="GO" id="GO:0004803">
    <property type="term" value="F:transposase activity"/>
    <property type="evidence" value="ECO:0007669"/>
    <property type="project" value="InterPro"/>
</dbReference>
<comment type="caution">
    <text evidence="3">The sequence shown here is derived from an EMBL/GenBank/DDBJ whole genome shotgun (WGS) entry which is preliminary data.</text>
</comment>
<dbReference type="InterPro" id="IPR002525">
    <property type="entry name" value="Transp_IS110-like_N"/>
</dbReference>
<sequence>MIILGVDPHKTSHTAAAVDTPATTTIDTLTISSSEADYRRLLDWAQGWPQRYWAIENADGLGHHLAQWLISRGETVVDIPPTATAKIRILSRGGRRKNDPIDAAAAACAAAIRGESRPVAAEDHTDALALLDERRHTLSRHRTKLLNQMHALLRELIPGGVKRSLTANAAEKALHTVTAVTTADQVRAQLIEDLIDDVRRCDRQLADNTARMKRILDEHATSLTGIVGIGPVLAARVLAGTRDPRRFPTAAAYANYTGTAPVQVASGDYNRHRLSRYGNRDLNSALHSIAVIQIRTRTSAGRRYYDRKIAEGRTSREAIRCLKRHLATVLWKTMVNDVRSRELTAATPHSDAA</sequence>
<feature type="domain" description="Transposase IS116/IS110/IS902 C-terminal" evidence="2">
    <location>
        <begin position="222"/>
        <end position="305"/>
    </location>
</feature>
<dbReference type="Pfam" id="PF02371">
    <property type="entry name" value="Transposase_20"/>
    <property type="match status" value="1"/>
</dbReference>
<dbReference type="PANTHER" id="PTHR33055:SF16">
    <property type="entry name" value="TRANSPOSASE FOR INSERTION SEQUENCE ELEMENT IS1547"/>
    <property type="match status" value="1"/>
</dbReference>
<dbReference type="RefSeq" id="WP_145692600.1">
    <property type="nucleotide sequence ID" value="NZ_VLJT01000038.1"/>
</dbReference>
<accession>A0A562DML0</accession>
<dbReference type="PANTHER" id="PTHR33055">
    <property type="entry name" value="TRANSPOSASE FOR INSERTION SEQUENCE ELEMENT IS1111A"/>
    <property type="match status" value="1"/>
</dbReference>
<dbReference type="NCBIfam" id="NF033542">
    <property type="entry name" value="transpos_IS110"/>
    <property type="match status" value="1"/>
</dbReference>
<evidence type="ECO:0000313" key="3">
    <source>
        <dbReference type="EMBL" id="TWH10892.1"/>
    </source>
</evidence>
<evidence type="ECO:0000259" key="2">
    <source>
        <dbReference type="Pfam" id="PF02371"/>
    </source>
</evidence>
<dbReference type="GO" id="GO:0006313">
    <property type="term" value="P:DNA transposition"/>
    <property type="evidence" value="ECO:0007669"/>
    <property type="project" value="InterPro"/>
</dbReference>
<protein>
    <submittedName>
        <fullName evidence="3">Transposase</fullName>
    </submittedName>
</protein>
<dbReference type="Pfam" id="PF01548">
    <property type="entry name" value="DEDD_Tnp_IS110"/>
    <property type="match status" value="1"/>
</dbReference>
<evidence type="ECO:0000313" key="4">
    <source>
        <dbReference type="Proteomes" id="UP000317573"/>
    </source>
</evidence>
<dbReference type="InterPro" id="IPR003346">
    <property type="entry name" value="Transposase_20"/>
</dbReference>
<reference evidence="3 4" key="1">
    <citation type="submission" date="2019-07" db="EMBL/GenBank/DDBJ databases">
        <title>Genome sequencing of lignin-degrading bacterial isolates.</title>
        <authorList>
            <person name="Gladden J."/>
        </authorList>
    </citation>
    <scope>NUCLEOTIDE SEQUENCE [LARGE SCALE GENOMIC DNA]</scope>
    <source>
        <strain evidence="3 4">J45</strain>
    </source>
</reference>
<name>A0A562DML0_RHORH</name>
<dbReference type="Proteomes" id="UP000317573">
    <property type="component" value="Unassembled WGS sequence"/>
</dbReference>